<dbReference type="Gene3D" id="3.40.50.12780">
    <property type="entry name" value="N-terminal domain of ligase-like"/>
    <property type="match status" value="1"/>
</dbReference>
<evidence type="ECO:0000313" key="3">
    <source>
        <dbReference type="Proteomes" id="UP000264294"/>
    </source>
</evidence>
<feature type="non-terminal residue" evidence="2">
    <location>
        <position position="1"/>
    </location>
</feature>
<organism evidence="2 3">
    <name type="scientific">Bacillus clarus</name>
    <dbReference type="NCBI Taxonomy" id="2338372"/>
    <lineage>
        <taxon>Bacteria</taxon>
        <taxon>Bacillati</taxon>
        <taxon>Bacillota</taxon>
        <taxon>Bacilli</taxon>
        <taxon>Bacillales</taxon>
        <taxon>Bacillaceae</taxon>
        <taxon>Bacillus</taxon>
        <taxon>Bacillus cereus group</taxon>
    </lineage>
</organism>
<dbReference type="Pfam" id="PF00550">
    <property type="entry name" value="PP-binding"/>
    <property type="match status" value="1"/>
</dbReference>
<feature type="domain" description="Carrier" evidence="1">
    <location>
        <begin position="252"/>
        <end position="327"/>
    </location>
</feature>
<dbReference type="Gene3D" id="3.30.300.30">
    <property type="match status" value="1"/>
</dbReference>
<dbReference type="Pfam" id="PF13193">
    <property type="entry name" value="AMP-binding_C"/>
    <property type="match status" value="1"/>
</dbReference>
<gene>
    <name evidence="2" type="ORF">D0U04_30360</name>
</gene>
<dbReference type="InterPro" id="IPR045851">
    <property type="entry name" value="AMP-bd_C_sf"/>
</dbReference>
<dbReference type="InterPro" id="IPR001031">
    <property type="entry name" value="Thioesterase"/>
</dbReference>
<dbReference type="SUPFAM" id="SSF47336">
    <property type="entry name" value="ACP-like"/>
    <property type="match status" value="1"/>
</dbReference>
<dbReference type="InterPro" id="IPR000873">
    <property type="entry name" value="AMP-dep_synth/lig_dom"/>
</dbReference>
<dbReference type="PANTHER" id="PTHR45527:SF1">
    <property type="entry name" value="FATTY ACID SYNTHASE"/>
    <property type="match status" value="1"/>
</dbReference>
<name>A0ABX9KLT5_9BACI</name>
<sequence>LETNAGVHVPSKVLVGGEAIVPSLWEQLVEAEKIHFYNVYGPTECTVDATCYRIKKDSKRVTIGRPLPNVQAYVLDGNLLPVPVGVTGELYIGGAGLARGYLNRPELTSERFISHPFKEGERLYRTGDLVRYLPDGNLDYLGRIDNQVKIRGFRIELGEIEANLESHPSVKEAVVLIREDQPGNQRLVAYVVGEGSMHEWREHLKRQVPNYMVPAHFIEVDAIPLTTNGKVDRKALNSLTIQRGSTFSTPIIPRDEIEYQLIRIWQDLLQIEDVHVNDDFFDRGGHSLLVIKLISKIREKFGKEIKVSALIKNPTVEGIACLIRDNHDMAKSLSVMVPLQESEKRPFFCVHPFMGNVFCYIQLARLLKDHCSFYGLQNPLVEKEGMDGLTLSEVVQLYIKEMKQVQSEGPYRLGGWSLGGAIAYEIATMLRNQGEEVEMLVLMDTKVPSEQDYKTKEDMFSYILKHFIHLDLVEQEEELVHQQDMLVDQLIVEGVLPPDADLTSLKQITNAHRKCLNLMAEHVLTPYSGEVIYFSAEEGRELFTDWKPLLQGKVNKYSVPGSHEEIVFSPAVEKIAKYFVNGFWCKHHLIEI</sequence>
<dbReference type="InterPro" id="IPR029058">
    <property type="entry name" value="AB_hydrolase_fold"/>
</dbReference>
<dbReference type="Proteomes" id="UP000264294">
    <property type="component" value="Unassembled WGS sequence"/>
</dbReference>
<dbReference type="CDD" id="cd05930">
    <property type="entry name" value="A_NRPS"/>
    <property type="match status" value="1"/>
</dbReference>
<dbReference type="InterPro" id="IPR025110">
    <property type="entry name" value="AMP-bd_C"/>
</dbReference>
<dbReference type="Pfam" id="PF00501">
    <property type="entry name" value="AMP-binding"/>
    <property type="match status" value="1"/>
</dbReference>
<comment type="caution">
    <text evidence="2">The sequence shown here is derived from an EMBL/GenBank/DDBJ whole genome shotgun (WGS) entry which is preliminary data.</text>
</comment>
<dbReference type="RefSeq" id="WP_142920705.1">
    <property type="nucleotide sequence ID" value="NZ_QVOD01000119.1"/>
</dbReference>
<protein>
    <submittedName>
        <fullName evidence="2">Non-ribosomal peptide synthetase</fullName>
    </submittedName>
</protein>
<dbReference type="Gene3D" id="3.40.50.1820">
    <property type="entry name" value="alpha/beta hydrolase"/>
    <property type="match status" value="1"/>
</dbReference>
<dbReference type="Pfam" id="PF00975">
    <property type="entry name" value="Thioesterase"/>
    <property type="match status" value="1"/>
</dbReference>
<dbReference type="SUPFAM" id="SSF56801">
    <property type="entry name" value="Acetyl-CoA synthetase-like"/>
    <property type="match status" value="1"/>
</dbReference>
<dbReference type="SUPFAM" id="SSF53474">
    <property type="entry name" value="alpha/beta-Hydrolases"/>
    <property type="match status" value="1"/>
</dbReference>
<evidence type="ECO:0000259" key="1">
    <source>
        <dbReference type="PROSITE" id="PS50075"/>
    </source>
</evidence>
<dbReference type="InterPro" id="IPR042099">
    <property type="entry name" value="ANL_N_sf"/>
</dbReference>
<evidence type="ECO:0000313" key="2">
    <source>
        <dbReference type="EMBL" id="RFT61530.1"/>
    </source>
</evidence>
<proteinExistence type="predicted"/>
<dbReference type="InterPro" id="IPR036736">
    <property type="entry name" value="ACP-like_sf"/>
</dbReference>
<dbReference type="PROSITE" id="PS50075">
    <property type="entry name" value="CARRIER"/>
    <property type="match status" value="1"/>
</dbReference>
<reference evidence="2 3" key="1">
    <citation type="submission" date="2018-08" db="EMBL/GenBank/DDBJ databases">
        <title>Bacillus clarus sp. nov. strain PS00077A.</title>
        <authorList>
            <person name="Mendez Acevedo M."/>
            <person name="Carroll L."/>
            <person name="Mukherjee M."/>
            <person name="Wiedmann M."/>
            <person name="Kovac J."/>
        </authorList>
    </citation>
    <scope>NUCLEOTIDE SEQUENCE [LARGE SCALE GENOMIC DNA]</scope>
    <source>
        <strain evidence="2 3">PS00077A</strain>
    </source>
</reference>
<keyword evidence="3" id="KW-1185">Reference proteome</keyword>
<dbReference type="EMBL" id="QVOD01000119">
    <property type="protein sequence ID" value="RFT61530.1"/>
    <property type="molecule type" value="Genomic_DNA"/>
</dbReference>
<dbReference type="InterPro" id="IPR009081">
    <property type="entry name" value="PP-bd_ACP"/>
</dbReference>
<accession>A0ABX9KLT5</accession>
<dbReference type="PANTHER" id="PTHR45527">
    <property type="entry name" value="NONRIBOSOMAL PEPTIDE SYNTHETASE"/>
    <property type="match status" value="1"/>
</dbReference>